<dbReference type="InterPro" id="IPR029176">
    <property type="entry name" value="SPATA24"/>
</dbReference>
<dbReference type="InParanoid" id="A0A4W3IQQ4"/>
<protein>
    <submittedName>
        <fullName evidence="2">Spermatosis associated 24</fullName>
    </submittedName>
</protein>
<dbReference type="STRING" id="7868.ENSCMIP00000022990"/>
<organism evidence="2 3">
    <name type="scientific">Callorhinchus milii</name>
    <name type="common">Ghost shark</name>
    <dbReference type="NCBI Taxonomy" id="7868"/>
    <lineage>
        <taxon>Eukaryota</taxon>
        <taxon>Metazoa</taxon>
        <taxon>Chordata</taxon>
        <taxon>Craniata</taxon>
        <taxon>Vertebrata</taxon>
        <taxon>Chondrichthyes</taxon>
        <taxon>Holocephali</taxon>
        <taxon>Chimaeriformes</taxon>
        <taxon>Callorhinchidae</taxon>
        <taxon>Callorhinchus</taxon>
    </lineage>
</organism>
<dbReference type="OMA" id="HITKQED"/>
<reference evidence="2" key="5">
    <citation type="submission" date="2025-09" db="UniProtKB">
        <authorList>
            <consortium name="Ensembl"/>
        </authorList>
    </citation>
    <scope>IDENTIFICATION</scope>
</reference>
<dbReference type="GeneID" id="103180457"/>
<dbReference type="GO" id="GO:0005737">
    <property type="term" value="C:cytoplasm"/>
    <property type="evidence" value="ECO:0007669"/>
    <property type="project" value="TreeGrafter"/>
</dbReference>
<dbReference type="Proteomes" id="UP000314986">
    <property type="component" value="Unassembled WGS sequence"/>
</dbReference>
<reference evidence="3" key="2">
    <citation type="journal article" date="2007" name="PLoS Biol.">
        <title>Survey sequencing and comparative analysis of the elephant shark (Callorhinchus milii) genome.</title>
        <authorList>
            <person name="Venkatesh B."/>
            <person name="Kirkness E.F."/>
            <person name="Loh Y.H."/>
            <person name="Halpern A.L."/>
            <person name="Lee A.P."/>
            <person name="Johnson J."/>
            <person name="Dandona N."/>
            <person name="Viswanathan L.D."/>
            <person name="Tay A."/>
            <person name="Venter J.C."/>
            <person name="Strausberg R.L."/>
            <person name="Brenner S."/>
        </authorList>
    </citation>
    <scope>NUCLEOTIDE SEQUENCE [LARGE SCALE GENOMIC DNA]</scope>
</reference>
<keyword evidence="3" id="KW-1185">Reference proteome</keyword>
<reference evidence="3" key="3">
    <citation type="journal article" date="2014" name="Nature">
        <title>Elephant shark genome provides unique insights into gnathostome evolution.</title>
        <authorList>
            <consortium name="International Elephant Shark Genome Sequencing Consortium"/>
            <person name="Venkatesh B."/>
            <person name="Lee A.P."/>
            <person name="Ravi V."/>
            <person name="Maurya A.K."/>
            <person name="Lian M.M."/>
            <person name="Swann J.B."/>
            <person name="Ohta Y."/>
            <person name="Flajnik M.F."/>
            <person name="Sutoh Y."/>
            <person name="Kasahara M."/>
            <person name="Hoon S."/>
            <person name="Gangu V."/>
            <person name="Roy S.W."/>
            <person name="Irimia M."/>
            <person name="Korzh V."/>
            <person name="Kondrychyn I."/>
            <person name="Lim Z.W."/>
            <person name="Tay B.H."/>
            <person name="Tohari S."/>
            <person name="Kong K.W."/>
            <person name="Ho S."/>
            <person name="Lorente-Galdos B."/>
            <person name="Quilez J."/>
            <person name="Marques-Bonet T."/>
            <person name="Raney B.J."/>
            <person name="Ingham P.W."/>
            <person name="Tay A."/>
            <person name="Hillier L.W."/>
            <person name="Minx P."/>
            <person name="Boehm T."/>
            <person name="Wilson R.K."/>
            <person name="Brenner S."/>
            <person name="Warren W.C."/>
        </authorList>
    </citation>
    <scope>NUCLEOTIDE SEQUENCE [LARGE SCALE GENOMIC DNA]</scope>
</reference>
<dbReference type="GO" id="GO:0003677">
    <property type="term" value="F:DNA binding"/>
    <property type="evidence" value="ECO:0007669"/>
    <property type="project" value="TreeGrafter"/>
</dbReference>
<dbReference type="GO" id="GO:0005634">
    <property type="term" value="C:nucleus"/>
    <property type="evidence" value="ECO:0007669"/>
    <property type="project" value="TreeGrafter"/>
</dbReference>
<keyword evidence="1" id="KW-0175">Coiled coil</keyword>
<dbReference type="Pfam" id="PF15175">
    <property type="entry name" value="SPATA24"/>
    <property type="match status" value="1"/>
</dbReference>
<accession>A0A4W3IQQ4</accession>
<name>A0A4W3IQQ4_CALMI</name>
<gene>
    <name evidence="2" type="primary">LOC103180457</name>
</gene>
<dbReference type="GeneTree" id="ENSGT00390000007817"/>
<feature type="coiled-coil region" evidence="1">
    <location>
        <begin position="49"/>
        <end position="174"/>
    </location>
</feature>
<dbReference type="PANTHER" id="PTHR35155:SF1">
    <property type="entry name" value="SPERMATOGENESIS-ASSOCIATED PROTEIN 24"/>
    <property type="match status" value="1"/>
</dbReference>
<evidence type="ECO:0000256" key="1">
    <source>
        <dbReference type="SAM" id="Coils"/>
    </source>
</evidence>
<evidence type="ECO:0000313" key="2">
    <source>
        <dbReference type="Ensembl" id="ENSCMIP00000022990.1"/>
    </source>
</evidence>
<reference evidence="3" key="1">
    <citation type="journal article" date="2006" name="Science">
        <title>Ancient noncoding elements conserved in the human genome.</title>
        <authorList>
            <person name="Venkatesh B."/>
            <person name="Kirkness E.F."/>
            <person name="Loh Y.H."/>
            <person name="Halpern A.L."/>
            <person name="Lee A.P."/>
            <person name="Johnson J."/>
            <person name="Dandona N."/>
            <person name="Viswanathan L.D."/>
            <person name="Tay A."/>
            <person name="Venter J.C."/>
            <person name="Strausberg R.L."/>
            <person name="Brenner S."/>
        </authorList>
    </citation>
    <scope>NUCLEOTIDE SEQUENCE [LARGE SCALE GENOMIC DNA]</scope>
</reference>
<dbReference type="OrthoDB" id="10047985at2759"/>
<dbReference type="Ensembl" id="ENSCMIT00000023386.1">
    <property type="protein sequence ID" value="ENSCMIP00000022990.1"/>
    <property type="gene ID" value="ENSCMIG00000010319.1"/>
</dbReference>
<evidence type="ECO:0000313" key="3">
    <source>
        <dbReference type="Proteomes" id="UP000314986"/>
    </source>
</evidence>
<reference evidence="2" key="4">
    <citation type="submission" date="2025-08" db="UniProtKB">
        <authorList>
            <consortium name="Ensembl"/>
        </authorList>
    </citation>
    <scope>IDENTIFICATION</scope>
</reference>
<sequence length="202" mass="23434">MPRKPSSRIGIVCKNHDVVRVVFGEDLRRLCAPFLLCEIRQHEKDSVGRMEFEDLVKELEDEKLEHSKTKASLSKESEKLQFALGEIEVLMKQLEREKKAFEQALESIKNKALKESTKNDKLITKCSAIENQMEKQEDILTTKDNQIKDLCHLLSKQKEALRKQTNEFEIQKQQDAYIARVLETKTKTKKMSIKSLSASKKQ</sequence>
<dbReference type="AlphaFoldDB" id="A0A4W3IQQ4"/>
<dbReference type="RefSeq" id="XP_042192346.1">
    <property type="nucleotide sequence ID" value="XM_042336412.1"/>
</dbReference>
<proteinExistence type="predicted"/>
<dbReference type="PANTHER" id="PTHR35155">
    <property type="entry name" value="SPERMATOGENESIS-ASSOCIATED PROTEIN 24"/>
    <property type="match status" value="1"/>
</dbReference>